<name>A0A7S3L558_9STRA</name>
<gene>
    <name evidence="2" type="ORF">ACOF00016_LOCUS9626</name>
</gene>
<feature type="transmembrane region" description="Helical" evidence="1">
    <location>
        <begin position="124"/>
        <end position="146"/>
    </location>
</feature>
<dbReference type="EMBL" id="HBIM01011626">
    <property type="protein sequence ID" value="CAE0412360.1"/>
    <property type="molecule type" value="Transcribed_RNA"/>
</dbReference>
<sequence length="175" mass="19157">MLLSQYTAYLAESLCGGSSRKLIAGWWYSILSMTLLLTILGILVIGSRRFSEGLAALWSGLMLCALSVGGTMIMRKFHSSLAVGFFMGCVVAMSQMFFMLFLVYLGYHKDEDFAKQGQNGAQELWLSFFALTESVLLASFAAILAAHRSEILEKPGGHLEDTETITTYDAPSTLA</sequence>
<feature type="transmembrane region" description="Helical" evidence="1">
    <location>
        <begin position="81"/>
        <end position="104"/>
    </location>
</feature>
<keyword evidence="1" id="KW-1133">Transmembrane helix</keyword>
<accession>A0A7S3L558</accession>
<dbReference type="AlphaFoldDB" id="A0A7S3L558"/>
<reference evidence="2" key="1">
    <citation type="submission" date="2021-01" db="EMBL/GenBank/DDBJ databases">
        <authorList>
            <person name="Corre E."/>
            <person name="Pelletier E."/>
            <person name="Niang G."/>
            <person name="Scheremetjew M."/>
            <person name="Finn R."/>
            <person name="Kale V."/>
            <person name="Holt S."/>
            <person name="Cochrane G."/>
            <person name="Meng A."/>
            <person name="Brown T."/>
            <person name="Cohen L."/>
        </authorList>
    </citation>
    <scope>NUCLEOTIDE SEQUENCE</scope>
    <source>
        <strain evidence="2">CCMP127</strain>
    </source>
</reference>
<protein>
    <submittedName>
        <fullName evidence="2">Uncharacterized protein</fullName>
    </submittedName>
</protein>
<organism evidence="2">
    <name type="scientific">Amphora coffeiformis</name>
    <dbReference type="NCBI Taxonomy" id="265554"/>
    <lineage>
        <taxon>Eukaryota</taxon>
        <taxon>Sar</taxon>
        <taxon>Stramenopiles</taxon>
        <taxon>Ochrophyta</taxon>
        <taxon>Bacillariophyta</taxon>
        <taxon>Bacillariophyceae</taxon>
        <taxon>Bacillariophycidae</taxon>
        <taxon>Thalassiophysales</taxon>
        <taxon>Catenulaceae</taxon>
        <taxon>Amphora</taxon>
    </lineage>
</organism>
<evidence type="ECO:0000256" key="1">
    <source>
        <dbReference type="SAM" id="Phobius"/>
    </source>
</evidence>
<keyword evidence="1" id="KW-0472">Membrane</keyword>
<feature type="transmembrane region" description="Helical" evidence="1">
    <location>
        <begin position="53"/>
        <end position="74"/>
    </location>
</feature>
<keyword evidence="1" id="KW-0812">Transmembrane</keyword>
<proteinExistence type="predicted"/>
<feature type="transmembrane region" description="Helical" evidence="1">
    <location>
        <begin position="26"/>
        <end position="47"/>
    </location>
</feature>
<evidence type="ECO:0000313" key="2">
    <source>
        <dbReference type="EMBL" id="CAE0412360.1"/>
    </source>
</evidence>